<proteinExistence type="predicted"/>
<dbReference type="AlphaFoldDB" id="A0A7W8NQR9"/>
<dbReference type="EMBL" id="JACHFK010000003">
    <property type="protein sequence ID" value="MBB5376143.1"/>
    <property type="molecule type" value="Genomic_DNA"/>
</dbReference>
<evidence type="ECO:0000313" key="1">
    <source>
        <dbReference type="EMBL" id="MBB5376143.1"/>
    </source>
</evidence>
<dbReference type="Proteomes" id="UP000539473">
    <property type="component" value="Unassembled WGS sequence"/>
</dbReference>
<dbReference type="RefSeq" id="WP_184110439.1">
    <property type="nucleotide sequence ID" value="NZ_BNAJ01000003.1"/>
</dbReference>
<name>A0A7W8NQR9_9DEIO</name>
<evidence type="ECO:0000313" key="2">
    <source>
        <dbReference type="Proteomes" id="UP000539473"/>
    </source>
</evidence>
<organism evidence="1 2">
    <name type="scientific">Deinococcus metalli</name>
    <dbReference type="NCBI Taxonomy" id="1141878"/>
    <lineage>
        <taxon>Bacteria</taxon>
        <taxon>Thermotogati</taxon>
        <taxon>Deinococcota</taxon>
        <taxon>Deinococci</taxon>
        <taxon>Deinococcales</taxon>
        <taxon>Deinococcaceae</taxon>
        <taxon>Deinococcus</taxon>
    </lineage>
</organism>
<reference evidence="1 2" key="1">
    <citation type="submission" date="2020-08" db="EMBL/GenBank/DDBJ databases">
        <title>Genomic Encyclopedia of Type Strains, Phase IV (KMG-IV): sequencing the most valuable type-strain genomes for metagenomic binning, comparative biology and taxonomic classification.</title>
        <authorList>
            <person name="Goeker M."/>
        </authorList>
    </citation>
    <scope>NUCLEOTIDE SEQUENCE [LARGE SCALE GENOMIC DNA]</scope>
    <source>
        <strain evidence="1 2">DSM 27521</strain>
    </source>
</reference>
<sequence>MTTARSRSSFPRASVLRLRRVVVTTALLILSGAQMQDSPLRLITAVPTFGDVPDAAPPELLTAVPPLTESAPAPLALDLVTTAPPLTAYSAAPTAGGEACAALPALAPTPVQVVLPRSSGDAVIKVDDEGRVYLRSEDAGPLGLPSTCRAPEYQLVTWPATFDPQNLILTVTPPADHYGQRAENAAVPSPRVSAATVGVQAALSSDAAAPLRAAVAVQADAQTGPVGATVAVEGEVHTTPGAARTVAGRAAVSAAYLTVQDGDLNLQAGLVNVARPLLGVAIGRAPAGPLARPLRVQTAIGGPYTLRFGPRVLRQGYLEPGITELDGLGLPGGEYVLTLTIDEAGVRRVQELPYAAPGEVAVGDVSYQVAVGVRPARTSVATGQTLPRQDVRPAADATVRYQVTPDAAVRARASLGPDPEIALGASVTPTPTSQALLEARVRRDSGAGTTTLDSAAVLSAQAEWGTWSTGVGIGYAQADGGSGAASMNVNFGATVQGVTVQAGSGIQNGQPYGTLGVGGTFSAGTYDVHGRASPGRARVDVSLNLRPGEGWQVLGGVIGGQPQLAARRDLDLRAWAEQRQLPPVQGSVTARVLPTPGVTLDVGGPVTASAAVSLAPGGAAPTVNVAVGARWGVVAGAGALVSPIPGRLLAVRVGVPGVRVGAGGYSAWTGPEGQAVLSVGGVEVGGAVTVEVDERTLPISASLSRLNMRVSGDGRALAWLADFTPYLERNALRRLTGRTFPPGTHARAGDGESQVSAAGYFALPAQPGDVVTVTWPGGTCAATYSLAEELPCR</sequence>
<gene>
    <name evidence="1" type="ORF">HNQ07_001600</name>
</gene>
<protein>
    <submittedName>
        <fullName evidence="1">Uncharacterized protein</fullName>
    </submittedName>
</protein>
<comment type="caution">
    <text evidence="1">The sequence shown here is derived from an EMBL/GenBank/DDBJ whole genome shotgun (WGS) entry which is preliminary data.</text>
</comment>
<accession>A0A7W8NQR9</accession>